<feature type="region of interest" description="Disordered" evidence="3">
    <location>
        <begin position="640"/>
        <end position="720"/>
    </location>
</feature>
<gene>
    <name evidence="6" type="ORF">GSLYS_00011989001</name>
</gene>
<keyword evidence="4" id="KW-0812">Transmembrane</keyword>
<dbReference type="PROSITE" id="PS50068">
    <property type="entry name" value="LDLRA_2"/>
    <property type="match status" value="1"/>
</dbReference>
<feature type="compositionally biased region" description="Polar residues" evidence="3">
    <location>
        <begin position="1181"/>
        <end position="1198"/>
    </location>
</feature>
<feature type="compositionally biased region" description="Basic and acidic residues" evidence="3">
    <location>
        <begin position="744"/>
        <end position="800"/>
    </location>
</feature>
<feature type="disulfide bond" evidence="2">
    <location>
        <begin position="432"/>
        <end position="450"/>
    </location>
</feature>
<dbReference type="InterPro" id="IPR002172">
    <property type="entry name" value="LDrepeatLR_classA_rpt"/>
</dbReference>
<feature type="compositionally biased region" description="Polar residues" evidence="3">
    <location>
        <begin position="671"/>
        <end position="684"/>
    </location>
</feature>
<dbReference type="PANTHER" id="PTHR24652:SF69">
    <property type="entry name" value="CUB DOMAIN-CONTAINING PROTEIN"/>
    <property type="match status" value="1"/>
</dbReference>
<dbReference type="EMBL" id="CAXITT010000288">
    <property type="protein sequence ID" value="CAL1538168.1"/>
    <property type="molecule type" value="Genomic_DNA"/>
</dbReference>
<dbReference type="CDD" id="cd00112">
    <property type="entry name" value="LDLa"/>
    <property type="match status" value="1"/>
</dbReference>
<feature type="compositionally biased region" description="Basic and acidic residues" evidence="3">
    <location>
        <begin position="985"/>
        <end position="1007"/>
    </location>
</feature>
<feature type="region of interest" description="Disordered" evidence="3">
    <location>
        <begin position="732"/>
        <end position="840"/>
    </location>
</feature>
<dbReference type="SMART" id="SM00192">
    <property type="entry name" value="LDLa"/>
    <property type="match status" value="1"/>
</dbReference>
<evidence type="ECO:0000256" key="5">
    <source>
        <dbReference type="SAM" id="SignalP"/>
    </source>
</evidence>
<dbReference type="Proteomes" id="UP001497497">
    <property type="component" value="Unassembled WGS sequence"/>
</dbReference>
<feature type="signal peptide" evidence="5">
    <location>
        <begin position="1"/>
        <end position="23"/>
    </location>
</feature>
<feature type="compositionally biased region" description="Polar residues" evidence="3">
    <location>
        <begin position="1216"/>
        <end position="1234"/>
    </location>
</feature>
<dbReference type="InterPro" id="IPR042333">
    <property type="entry name" value="LRAD2/Mig-13-like"/>
</dbReference>
<dbReference type="Gene3D" id="4.10.400.10">
    <property type="entry name" value="Low-density Lipoprotein Receptor"/>
    <property type="match status" value="1"/>
</dbReference>
<dbReference type="SUPFAM" id="SSF57424">
    <property type="entry name" value="LDL receptor-like module"/>
    <property type="match status" value="1"/>
</dbReference>
<evidence type="ECO:0000256" key="1">
    <source>
        <dbReference type="ARBA" id="ARBA00023157"/>
    </source>
</evidence>
<keyword evidence="4" id="KW-1133">Transmembrane helix</keyword>
<evidence type="ECO:0000313" key="6">
    <source>
        <dbReference type="EMBL" id="CAL1538168.1"/>
    </source>
</evidence>
<keyword evidence="7" id="KW-1185">Reference proteome</keyword>
<evidence type="ECO:0000256" key="2">
    <source>
        <dbReference type="PROSITE-ProRule" id="PRU00124"/>
    </source>
</evidence>
<dbReference type="InterPro" id="IPR036055">
    <property type="entry name" value="LDL_receptor-like_sf"/>
</dbReference>
<evidence type="ECO:0000256" key="3">
    <source>
        <dbReference type="SAM" id="MobiDB-lite"/>
    </source>
</evidence>
<name>A0AAV2HZE3_LYMST</name>
<comment type="caution">
    <text evidence="6">The sequence shown here is derived from an EMBL/GenBank/DDBJ whole genome shotgun (WGS) entry which is preliminary data.</text>
</comment>
<feature type="compositionally biased region" description="Polar residues" evidence="3">
    <location>
        <begin position="1042"/>
        <end position="1052"/>
    </location>
</feature>
<keyword evidence="4" id="KW-0472">Membrane</keyword>
<feature type="compositionally biased region" description="Basic and acidic residues" evidence="3">
    <location>
        <begin position="1071"/>
        <end position="1084"/>
    </location>
</feature>
<dbReference type="Pfam" id="PF00057">
    <property type="entry name" value="Ldl_recept_a"/>
    <property type="match status" value="1"/>
</dbReference>
<feature type="compositionally biased region" description="Polar residues" evidence="3">
    <location>
        <begin position="1086"/>
        <end position="1095"/>
    </location>
</feature>
<feature type="compositionally biased region" description="Polar residues" evidence="3">
    <location>
        <begin position="691"/>
        <end position="713"/>
    </location>
</feature>
<accession>A0AAV2HZE3</accession>
<sequence length="1382" mass="153510">MKHSLVSWCCLLLLKLATRSCVGQEDDYPVLPDYDLCNPKVPVTDPPRIYMNKPGVATEIFVKWVIKQNDTTERQCHMLFKSCPYCRIKVELVGESFWNQPCVYDTDSSDIPDCIPGCIYMYLNDIFYKNVSVRASDSYSVIGYRSQSSQLNVVACAVSPFHREQNISMRLRLTAIDKLQEINGDPYSPVPRRTFTSPNFPNPYVSNSEDYPFEFQSSSLTGFITVSFDDWVVSPSSEFLIEGANLIKVTGQSRRPYIISNGQSMRMSFNTGEFRIAGSYFTYLGFKAVATFYKDRDDIPDVQTDCGQMITDSGGFISLSKVADGRIRDCIWVIKKATGFDGVYLKLLRYRVGQDLKSYENKLEIKVGLTSTTDPLLAVIPSVYGGSEGFDARSDVGFYIRLKGSYLMEDALVISYAMFISDCTNSIDYFKCGNGRCIPAFLKCDNYDHCGDKSDESTTLCNRVSESSRGSDYSISIGVIIPMVVSVFLVIVMCLLIIFIRRCRRLNNSTFGNRPNGVTQAQGRGRRRRRLNHNVQMSVTVSSGEHPPSYEEVIQNTPIGYLNMAFSWFQSDTTPTAPPSYEEAVMPPSATPSQNVEPAAAHGGSINNLLVQGAATLSSPQHQVSRATFMASLDPGAYVSSSSSSEYASEPENRLDLSSSSDTSTDEHSSFITHSSNQDLSSRASLDLNKNGPSNRFSVAQNAGKSVSNSTCKPGSVGGDMQVELDDISLSKHKTPANIGGPTERSRLDNDLRKNERNVRENSHQRRRDRTSSKEVESIKDPKREGKESDRLENGTRGSRDALNAPEHGNDGLYVKRNHKKPIKNGTEGPSHYSGNASKITESSRSQSCFDLSLGGAVGGAVPSYSTGEARYEDKRFSYAGYGDVSLKREDLDPFCTGRGLVRDRPVENLNKYTAQSCDNLLQGYNIHANRDHHMVHENPQQSSSSCLDVSITNRKTKQPHHTSSVSLSKFSDAGRSLHPVPEIGHPRSHAEPNRHTGFDKNSKPESHSAQVTPDLKPLQPVPKSTHDYKSSTAISRPVKHGQTSSRGNIPNSKAADMLTLTPGPCLVLSDDAHRSTPDQEHQRVLSPNSDGTSHNPKDVAWLDSSEHKNSSDKAGLPLLRDQYSFENPHSRRADAQRRDRQPQSHIATPTDDEFRSHPKSVSPSDRRAYQKEAPEPIYQRPNQSRENGRWNSGNSAPSDGRVRHNQGPEPIYKVPNNQSRDQPRSNQENNLTMGENVGHKQRPESIYQVPRQNQAPPRENPSSSQLRPSQSAGNVLQKPTPAPRQAKKSTSRAEREQAPIPRMRSHRGTERRVGHPDNSTSGDHPEQQSHHNQRPARATGDRLGNSARGLIEETELRGRSDQAVLTLDPNIFQATENDVFV</sequence>
<keyword evidence="1 2" id="KW-1015">Disulfide bond</keyword>
<feature type="region of interest" description="Disordered" evidence="3">
    <location>
        <begin position="574"/>
        <end position="601"/>
    </location>
</feature>
<evidence type="ECO:0008006" key="8">
    <source>
        <dbReference type="Google" id="ProtNLM"/>
    </source>
</evidence>
<feature type="region of interest" description="Disordered" evidence="3">
    <location>
        <begin position="955"/>
        <end position="1350"/>
    </location>
</feature>
<feature type="compositionally biased region" description="Basic and acidic residues" evidence="3">
    <location>
        <begin position="1129"/>
        <end position="1143"/>
    </location>
</feature>
<dbReference type="InterPro" id="IPR023415">
    <property type="entry name" value="LDLR_class-A_CS"/>
</dbReference>
<dbReference type="PROSITE" id="PS01209">
    <property type="entry name" value="LDLRA_1"/>
    <property type="match status" value="1"/>
</dbReference>
<evidence type="ECO:0000313" key="7">
    <source>
        <dbReference type="Proteomes" id="UP001497497"/>
    </source>
</evidence>
<organism evidence="6 7">
    <name type="scientific">Lymnaea stagnalis</name>
    <name type="common">Great pond snail</name>
    <name type="synonym">Helix stagnalis</name>
    <dbReference type="NCBI Taxonomy" id="6523"/>
    <lineage>
        <taxon>Eukaryota</taxon>
        <taxon>Metazoa</taxon>
        <taxon>Spiralia</taxon>
        <taxon>Lophotrochozoa</taxon>
        <taxon>Mollusca</taxon>
        <taxon>Gastropoda</taxon>
        <taxon>Heterobranchia</taxon>
        <taxon>Euthyneura</taxon>
        <taxon>Panpulmonata</taxon>
        <taxon>Hygrophila</taxon>
        <taxon>Lymnaeoidea</taxon>
        <taxon>Lymnaeidae</taxon>
        <taxon>Lymnaea</taxon>
    </lineage>
</organism>
<feature type="transmembrane region" description="Helical" evidence="4">
    <location>
        <begin position="473"/>
        <end position="500"/>
    </location>
</feature>
<reference evidence="6 7" key="1">
    <citation type="submission" date="2024-04" db="EMBL/GenBank/DDBJ databases">
        <authorList>
            <consortium name="Genoscope - CEA"/>
            <person name="William W."/>
        </authorList>
    </citation>
    <scope>NUCLEOTIDE SEQUENCE [LARGE SCALE GENOMIC DNA]</scope>
</reference>
<evidence type="ECO:0000256" key="4">
    <source>
        <dbReference type="SAM" id="Phobius"/>
    </source>
</evidence>
<feature type="compositionally biased region" description="Basic and acidic residues" evidence="3">
    <location>
        <begin position="1165"/>
        <end position="1175"/>
    </location>
</feature>
<feature type="chain" id="PRO_5043528035" description="CUB domain-containing protein" evidence="5">
    <location>
        <begin position="24"/>
        <end position="1382"/>
    </location>
</feature>
<proteinExistence type="predicted"/>
<keyword evidence="5" id="KW-0732">Signal</keyword>
<feature type="compositionally biased region" description="Polar residues" evidence="3">
    <location>
        <begin position="1251"/>
        <end position="1275"/>
    </location>
</feature>
<dbReference type="PANTHER" id="PTHR24652">
    <property type="entry name" value="LOW-DENSITY LIPOPROTEIN RECEPTOR CLASS A DOMAIN-CONTAINING PROTEIN 2"/>
    <property type="match status" value="1"/>
</dbReference>
<protein>
    <recommendedName>
        <fullName evidence="8">CUB domain-containing protein</fullName>
    </recommendedName>
</protein>
<comment type="caution">
    <text evidence="2">Lacks conserved residue(s) required for the propagation of feature annotation.</text>
</comment>